<evidence type="ECO:0000313" key="3">
    <source>
        <dbReference type="Proteomes" id="UP000011864"/>
    </source>
</evidence>
<organism evidence="2 3">
    <name type="scientific">Paraglaciecola psychrophila 170</name>
    <dbReference type="NCBI Taxonomy" id="1129794"/>
    <lineage>
        <taxon>Bacteria</taxon>
        <taxon>Pseudomonadati</taxon>
        <taxon>Pseudomonadota</taxon>
        <taxon>Gammaproteobacteria</taxon>
        <taxon>Alteromonadales</taxon>
        <taxon>Alteromonadaceae</taxon>
        <taxon>Paraglaciecola</taxon>
    </lineage>
</organism>
<dbReference type="InterPro" id="IPR001584">
    <property type="entry name" value="Integrase_cat-core"/>
</dbReference>
<proteinExistence type="predicted"/>
<dbReference type="STRING" id="1129794.C427_4994"/>
<keyword evidence="3" id="KW-1185">Reference proteome</keyword>
<dbReference type="EMBL" id="CP003837">
    <property type="protein sequence ID" value="AGH47093.1"/>
    <property type="molecule type" value="Genomic_DNA"/>
</dbReference>
<protein>
    <submittedName>
        <fullName evidence="2">Integrase</fullName>
    </submittedName>
</protein>
<dbReference type="KEGG" id="gps:C427_4994"/>
<dbReference type="Pfam" id="PF13333">
    <property type="entry name" value="rve_2"/>
    <property type="match status" value="1"/>
</dbReference>
<dbReference type="eggNOG" id="COG2801">
    <property type="taxonomic scope" value="Bacteria"/>
</dbReference>
<evidence type="ECO:0000313" key="2">
    <source>
        <dbReference type="EMBL" id="AGH47093.1"/>
    </source>
</evidence>
<feature type="domain" description="Integrase catalytic" evidence="1">
    <location>
        <begin position="3"/>
        <end position="41"/>
    </location>
</feature>
<accession>M4RWQ5</accession>
<dbReference type="HOGENOM" id="CLU_027402_41_5_6"/>
<dbReference type="AlphaFoldDB" id="M4RWQ5"/>
<dbReference type="GO" id="GO:0015074">
    <property type="term" value="P:DNA integration"/>
    <property type="evidence" value="ECO:0007669"/>
    <property type="project" value="InterPro"/>
</dbReference>
<reference evidence="2 3" key="1">
    <citation type="journal article" date="2013" name="Genome Announc.">
        <title>Complete Genome Sequence of Glaciecola psychrophila Strain 170T.</title>
        <authorList>
            <person name="Yin J."/>
            <person name="Chen J."/>
            <person name="Liu G."/>
            <person name="Yu Y."/>
            <person name="Song L."/>
            <person name="Wang X."/>
            <person name="Qu X."/>
        </authorList>
    </citation>
    <scope>NUCLEOTIDE SEQUENCE [LARGE SCALE GENOMIC DNA]</scope>
    <source>
        <strain evidence="2 3">170</strain>
    </source>
</reference>
<sequence>MANYQTRFEAQQNILNYILMFYNSRRLHSYLGYQSPNQYEQNMAKLEKAA</sequence>
<evidence type="ECO:0000259" key="1">
    <source>
        <dbReference type="Pfam" id="PF13333"/>
    </source>
</evidence>
<dbReference type="Proteomes" id="UP000011864">
    <property type="component" value="Chromosome"/>
</dbReference>
<dbReference type="PATRIC" id="fig|1129794.4.peg.4981"/>
<name>M4RWQ5_9ALTE</name>
<gene>
    <name evidence="2" type="ORF">C427_4994</name>
</gene>